<evidence type="ECO:0000256" key="5">
    <source>
        <dbReference type="ARBA" id="ARBA00038359"/>
    </source>
</evidence>
<dbReference type="Proteomes" id="UP000007129">
    <property type="component" value="Unassembled WGS sequence"/>
</dbReference>
<dbReference type="EMBL" id="AHHD01000484">
    <property type="protein sequence ID" value="EKG11378.1"/>
    <property type="molecule type" value="Genomic_DNA"/>
</dbReference>
<dbReference type="AlphaFoldDB" id="K2RA82"/>
<dbReference type="InterPro" id="IPR052337">
    <property type="entry name" value="SAT4-like"/>
</dbReference>
<dbReference type="GO" id="GO:0016020">
    <property type="term" value="C:membrane"/>
    <property type="evidence" value="ECO:0007669"/>
    <property type="project" value="UniProtKB-SubCell"/>
</dbReference>
<accession>K2RA82</accession>
<dbReference type="InParanoid" id="K2RA82"/>
<evidence type="ECO:0000256" key="6">
    <source>
        <dbReference type="SAM" id="Phobius"/>
    </source>
</evidence>
<dbReference type="InterPro" id="IPR049326">
    <property type="entry name" value="Rhodopsin_dom_fungi"/>
</dbReference>
<feature type="transmembrane region" description="Helical" evidence="6">
    <location>
        <begin position="231"/>
        <end position="251"/>
    </location>
</feature>
<evidence type="ECO:0000259" key="7">
    <source>
        <dbReference type="Pfam" id="PF20684"/>
    </source>
</evidence>
<protein>
    <submittedName>
        <fullName evidence="8">Integral membrane protein</fullName>
    </submittedName>
</protein>
<comment type="similarity">
    <text evidence="5">Belongs to the SAT4 family.</text>
</comment>
<gene>
    <name evidence="8" type="ORF">MPH_11539</name>
</gene>
<feature type="transmembrane region" description="Helical" evidence="6">
    <location>
        <begin position="67"/>
        <end position="85"/>
    </location>
</feature>
<comment type="subcellular location">
    <subcellularLocation>
        <location evidence="1">Membrane</location>
        <topology evidence="1">Multi-pass membrane protein</topology>
    </subcellularLocation>
</comment>
<evidence type="ECO:0000256" key="1">
    <source>
        <dbReference type="ARBA" id="ARBA00004141"/>
    </source>
</evidence>
<keyword evidence="3 6" id="KW-1133">Transmembrane helix</keyword>
<dbReference type="OrthoDB" id="444631at2759"/>
<evidence type="ECO:0000313" key="8">
    <source>
        <dbReference type="EMBL" id="EKG11378.1"/>
    </source>
</evidence>
<reference evidence="8 9" key="1">
    <citation type="journal article" date="2012" name="BMC Genomics">
        <title>Tools to kill: Genome of one of the most destructive plant pathogenic fungi Macrophomina phaseolina.</title>
        <authorList>
            <person name="Islam M.S."/>
            <person name="Haque M.S."/>
            <person name="Islam M.M."/>
            <person name="Emdad E.M."/>
            <person name="Halim A."/>
            <person name="Hossen Q.M.M."/>
            <person name="Hossain M.Z."/>
            <person name="Ahmed B."/>
            <person name="Rahim S."/>
            <person name="Rahman M.S."/>
            <person name="Alam M.M."/>
            <person name="Hou S."/>
            <person name="Wan X."/>
            <person name="Saito J.A."/>
            <person name="Alam M."/>
        </authorList>
    </citation>
    <scope>NUCLEOTIDE SEQUENCE [LARGE SCALE GENOMIC DNA]</scope>
    <source>
        <strain evidence="8 9">MS6</strain>
    </source>
</reference>
<dbReference type="PANTHER" id="PTHR33048:SF132">
    <property type="entry name" value="MEMBRANE PROTEIN, PUTATIVE (AFU_ORTHOLOGUE AFUA_6G07820)-RELATED"/>
    <property type="match status" value="1"/>
</dbReference>
<evidence type="ECO:0000256" key="3">
    <source>
        <dbReference type="ARBA" id="ARBA00022989"/>
    </source>
</evidence>
<sequence>MAMNLRSTWRRDGIPDAPHEDLFNGHTPSRAPEVVATSAAVISVCVLVVSLRLFTRIYILRSFAVEDGMIILATCCAAVLAALLVDSSSRGLGMHIYDLTLPEVSRMTLHIVIGYILYNFCLGITKISIVLSYLRIFASTKGTRIACFVTLGLLILNTILAVVFCLLTCRPISMFWHPEKLHPPTIVDQHCFNVKYMWLSQGSINIAFDLILIFLPMPVLKSLPVSRRERYILMSIFALGGFGSICGFLRLRSIYKAAGSRDPGWDNVNSARWTIIEMTVGIICASLPQCKALILRIFPRFLAGSRRISKSLAVSEFDKGHGWASRLEKNVRIDATQRSQINRRGGLVQSTVERGVPDWEFSEGNGETSGAAAIVVTTIMTQRRESHCPSLDKDFIMPRNNSITPSEITLPPFLTED</sequence>
<dbReference type="VEuPathDB" id="FungiDB:MPH_11539"/>
<dbReference type="PANTHER" id="PTHR33048">
    <property type="entry name" value="PTH11-LIKE INTEGRAL MEMBRANE PROTEIN (AFU_ORTHOLOGUE AFUA_5G11245)"/>
    <property type="match status" value="1"/>
</dbReference>
<proteinExistence type="inferred from homology"/>
<evidence type="ECO:0000256" key="2">
    <source>
        <dbReference type="ARBA" id="ARBA00022692"/>
    </source>
</evidence>
<comment type="caution">
    <text evidence="8">The sequence shown here is derived from an EMBL/GenBank/DDBJ whole genome shotgun (WGS) entry which is preliminary data.</text>
</comment>
<feature type="transmembrane region" description="Helical" evidence="6">
    <location>
        <begin position="109"/>
        <end position="134"/>
    </location>
</feature>
<feature type="domain" description="Rhodopsin" evidence="7">
    <location>
        <begin position="51"/>
        <end position="294"/>
    </location>
</feature>
<feature type="transmembrane region" description="Helical" evidence="6">
    <location>
        <begin position="196"/>
        <end position="219"/>
    </location>
</feature>
<evidence type="ECO:0000313" key="9">
    <source>
        <dbReference type="Proteomes" id="UP000007129"/>
    </source>
</evidence>
<feature type="transmembrane region" description="Helical" evidence="6">
    <location>
        <begin position="34"/>
        <end position="55"/>
    </location>
</feature>
<organism evidence="8 9">
    <name type="scientific">Macrophomina phaseolina (strain MS6)</name>
    <name type="common">Charcoal rot fungus</name>
    <dbReference type="NCBI Taxonomy" id="1126212"/>
    <lineage>
        <taxon>Eukaryota</taxon>
        <taxon>Fungi</taxon>
        <taxon>Dikarya</taxon>
        <taxon>Ascomycota</taxon>
        <taxon>Pezizomycotina</taxon>
        <taxon>Dothideomycetes</taxon>
        <taxon>Dothideomycetes incertae sedis</taxon>
        <taxon>Botryosphaeriales</taxon>
        <taxon>Botryosphaeriaceae</taxon>
        <taxon>Macrophomina</taxon>
    </lineage>
</organism>
<dbReference type="eggNOG" id="ENOG502S025">
    <property type="taxonomic scope" value="Eukaryota"/>
</dbReference>
<name>K2RA82_MACPH</name>
<keyword evidence="2 6" id="KW-0812">Transmembrane</keyword>
<evidence type="ECO:0000256" key="4">
    <source>
        <dbReference type="ARBA" id="ARBA00023136"/>
    </source>
</evidence>
<feature type="transmembrane region" description="Helical" evidence="6">
    <location>
        <begin position="146"/>
        <end position="176"/>
    </location>
</feature>
<dbReference type="Pfam" id="PF20684">
    <property type="entry name" value="Fung_rhodopsin"/>
    <property type="match status" value="1"/>
</dbReference>
<dbReference type="HOGENOM" id="CLU_028200_0_2_1"/>
<keyword evidence="4 6" id="KW-0472">Membrane</keyword>